<reference evidence="2" key="1">
    <citation type="submission" date="2023-02" db="EMBL/GenBank/DDBJ databases">
        <title>Georgenia sp.10Sc9-8, isolated from a soil sample collected from the Taklamakan desert.</title>
        <authorList>
            <person name="Liu S."/>
        </authorList>
    </citation>
    <scope>NUCLEOTIDE SEQUENCE</scope>
    <source>
        <strain evidence="2">10Sc9-8</strain>
    </source>
</reference>
<gene>
    <name evidence="2" type="ORF">PU560_05900</name>
</gene>
<dbReference type="Pfam" id="PF00300">
    <property type="entry name" value="His_Phos_1"/>
    <property type="match status" value="1"/>
</dbReference>
<dbReference type="InterPro" id="IPR013078">
    <property type="entry name" value="His_Pase_superF_clade-1"/>
</dbReference>
<dbReference type="PANTHER" id="PTHR48100">
    <property type="entry name" value="BROAD-SPECIFICITY PHOSPHATASE YOR283W-RELATED"/>
    <property type="match status" value="1"/>
</dbReference>
<dbReference type="PANTHER" id="PTHR48100:SF58">
    <property type="entry name" value="PE-PGRS FAMILY PROTEIN PE_PGRS11"/>
    <property type="match status" value="1"/>
</dbReference>
<dbReference type="PROSITE" id="PS00175">
    <property type="entry name" value="PG_MUTASE"/>
    <property type="match status" value="1"/>
</dbReference>
<protein>
    <submittedName>
        <fullName evidence="2">Histidine phosphatase family protein</fullName>
    </submittedName>
</protein>
<dbReference type="InterPro" id="IPR029033">
    <property type="entry name" value="His_PPase_superfam"/>
</dbReference>
<dbReference type="Gene3D" id="3.40.50.1240">
    <property type="entry name" value="Phosphoglycerate mutase-like"/>
    <property type="match status" value="1"/>
</dbReference>
<dbReference type="CDD" id="cd07067">
    <property type="entry name" value="HP_PGM_like"/>
    <property type="match status" value="1"/>
</dbReference>
<keyword evidence="3" id="KW-1185">Reference proteome</keyword>
<evidence type="ECO:0000313" key="3">
    <source>
        <dbReference type="Proteomes" id="UP001165561"/>
    </source>
</evidence>
<dbReference type="InterPro" id="IPR050275">
    <property type="entry name" value="PGM_Phosphatase"/>
</dbReference>
<dbReference type="SUPFAM" id="SSF53254">
    <property type="entry name" value="Phosphoglycerate mutase-like"/>
    <property type="match status" value="1"/>
</dbReference>
<dbReference type="Proteomes" id="UP001165561">
    <property type="component" value="Unassembled WGS sequence"/>
</dbReference>
<sequence>MRLILLRHGQTTSNVAGLLDTAEPGAGLTSLGREQAAAVPGALAGERVEAIYVSTLRRTHQTAAPLASDRALDVVVREGLREVRAGDLEMRGDESAVRTYLETVLGWAHDENRRMPGGESGVEVLGRFDEVVAEVAAAGLRTAVLVSHGAIIRSWASARTRNVTAEFAMRNAVSNTGVVVVEGEPGAWDVATWEGHAVGGPVVDEPRQDGPAGDRASVDAGAQRRAGTGR</sequence>
<dbReference type="InterPro" id="IPR001345">
    <property type="entry name" value="PG/BPGM_mutase_AS"/>
</dbReference>
<dbReference type="SMART" id="SM00855">
    <property type="entry name" value="PGAM"/>
    <property type="match status" value="1"/>
</dbReference>
<name>A0ABT5TVB6_9MICO</name>
<dbReference type="EMBL" id="JARACI010000743">
    <property type="protein sequence ID" value="MDD9206003.1"/>
    <property type="molecule type" value="Genomic_DNA"/>
</dbReference>
<evidence type="ECO:0000313" key="2">
    <source>
        <dbReference type="EMBL" id="MDD9206003.1"/>
    </source>
</evidence>
<accession>A0ABT5TVB6</accession>
<proteinExistence type="predicted"/>
<evidence type="ECO:0000256" key="1">
    <source>
        <dbReference type="SAM" id="MobiDB-lite"/>
    </source>
</evidence>
<feature type="region of interest" description="Disordered" evidence="1">
    <location>
        <begin position="198"/>
        <end position="230"/>
    </location>
</feature>
<comment type="caution">
    <text evidence="2">The sequence shown here is derived from an EMBL/GenBank/DDBJ whole genome shotgun (WGS) entry which is preliminary data.</text>
</comment>
<organism evidence="2 3">
    <name type="scientific">Georgenia halotolerans</name>
    <dbReference type="NCBI Taxonomy" id="3028317"/>
    <lineage>
        <taxon>Bacteria</taxon>
        <taxon>Bacillati</taxon>
        <taxon>Actinomycetota</taxon>
        <taxon>Actinomycetes</taxon>
        <taxon>Micrococcales</taxon>
        <taxon>Bogoriellaceae</taxon>
        <taxon>Georgenia</taxon>
    </lineage>
</organism>